<name>A0ABS3QPC1_9BACT</name>
<evidence type="ECO:0000313" key="2">
    <source>
        <dbReference type="Proteomes" id="UP000664369"/>
    </source>
</evidence>
<comment type="caution">
    <text evidence="1">The sequence shown here is derived from an EMBL/GenBank/DDBJ whole genome shotgun (WGS) entry which is preliminary data.</text>
</comment>
<keyword evidence="2" id="KW-1185">Reference proteome</keyword>
<proteinExistence type="predicted"/>
<gene>
    <name evidence="1" type="ORF">J4E00_27915</name>
</gene>
<organism evidence="1 2">
    <name type="scientific">Hymenobacter negativus</name>
    <dbReference type="NCBI Taxonomy" id="2795026"/>
    <lineage>
        <taxon>Bacteria</taxon>
        <taxon>Pseudomonadati</taxon>
        <taxon>Bacteroidota</taxon>
        <taxon>Cytophagia</taxon>
        <taxon>Cytophagales</taxon>
        <taxon>Hymenobacteraceae</taxon>
        <taxon>Hymenobacter</taxon>
    </lineage>
</organism>
<sequence length="139" mass="16553">MPRYVHKRFRRLSIYFSHEAIATLPFRRLLCTRLTAHYSTFLRGSSFDGIHTILLFLTNLPTENRRVEKKVVGYLDYYLVVDFQLLVRLATDQERQQYLLARMQAGVRQFVQQQGWDMARFERAYQACIAAELPVEIQY</sequence>
<reference evidence="1 2" key="1">
    <citation type="submission" date="2021-03" db="EMBL/GenBank/DDBJ databases">
        <authorList>
            <person name="Kim M.K."/>
        </authorList>
    </citation>
    <scope>NUCLEOTIDE SEQUENCE [LARGE SCALE GENOMIC DNA]</scope>
    <source>
        <strain evidence="1 2">BT442</strain>
    </source>
</reference>
<evidence type="ECO:0000313" key="1">
    <source>
        <dbReference type="EMBL" id="MBO2012921.1"/>
    </source>
</evidence>
<dbReference type="EMBL" id="JAGETZ010000023">
    <property type="protein sequence ID" value="MBO2012921.1"/>
    <property type="molecule type" value="Genomic_DNA"/>
</dbReference>
<dbReference type="RefSeq" id="WP_208178661.1">
    <property type="nucleotide sequence ID" value="NZ_JAGETZ010000023.1"/>
</dbReference>
<dbReference type="Proteomes" id="UP000664369">
    <property type="component" value="Unassembled WGS sequence"/>
</dbReference>
<accession>A0ABS3QPC1</accession>
<protein>
    <submittedName>
        <fullName evidence="1">Uncharacterized protein</fullName>
    </submittedName>
</protein>